<organism evidence="2 3">
    <name type="scientific">Alteripontixanthobacter maritimus</name>
    <dbReference type="NCBI Taxonomy" id="2161824"/>
    <lineage>
        <taxon>Bacteria</taxon>
        <taxon>Pseudomonadati</taxon>
        <taxon>Pseudomonadota</taxon>
        <taxon>Alphaproteobacteria</taxon>
        <taxon>Sphingomonadales</taxon>
        <taxon>Erythrobacteraceae</taxon>
        <taxon>Alteripontixanthobacter</taxon>
    </lineage>
</organism>
<accession>A0A369Q4S8</accession>
<keyword evidence="3" id="KW-1185">Reference proteome</keyword>
<evidence type="ECO:0000313" key="2">
    <source>
        <dbReference type="EMBL" id="RDC59903.1"/>
    </source>
</evidence>
<dbReference type="Proteomes" id="UP000253727">
    <property type="component" value="Unassembled WGS sequence"/>
</dbReference>
<comment type="caution">
    <text evidence="2">The sequence shown here is derived from an EMBL/GenBank/DDBJ whole genome shotgun (WGS) entry which is preliminary data.</text>
</comment>
<feature type="transmembrane region" description="Helical" evidence="1">
    <location>
        <begin position="12"/>
        <end position="33"/>
    </location>
</feature>
<keyword evidence="1" id="KW-0812">Transmembrane</keyword>
<reference evidence="2 3" key="1">
    <citation type="submission" date="2018-04" db="EMBL/GenBank/DDBJ databases">
        <title>Altererythrobacter sp. HME9302 genome sequencing and assembly.</title>
        <authorList>
            <person name="Kang H."/>
            <person name="Kim H."/>
            <person name="Joh K."/>
        </authorList>
    </citation>
    <scope>NUCLEOTIDE SEQUENCE [LARGE SCALE GENOMIC DNA]</scope>
    <source>
        <strain evidence="2 3">HME9302</strain>
    </source>
</reference>
<dbReference type="AlphaFoldDB" id="A0A369Q4S8"/>
<evidence type="ECO:0000256" key="1">
    <source>
        <dbReference type="SAM" id="Phobius"/>
    </source>
</evidence>
<name>A0A369Q4S8_9SPHN</name>
<proteinExistence type="predicted"/>
<keyword evidence="1" id="KW-0472">Membrane</keyword>
<gene>
    <name evidence="2" type="ORF">HME9302_01100</name>
</gene>
<sequence>MLDKVDPEKIAQLMASTVMALAGYAVGTIAMQISDVLF</sequence>
<dbReference type="EMBL" id="QBKA01000002">
    <property type="protein sequence ID" value="RDC59903.1"/>
    <property type="molecule type" value="Genomic_DNA"/>
</dbReference>
<protein>
    <submittedName>
        <fullName evidence="2">Uncharacterized protein</fullName>
    </submittedName>
</protein>
<evidence type="ECO:0000313" key="3">
    <source>
        <dbReference type="Proteomes" id="UP000253727"/>
    </source>
</evidence>
<keyword evidence="1" id="KW-1133">Transmembrane helix</keyword>